<evidence type="ECO:0000259" key="12">
    <source>
        <dbReference type="PROSITE" id="PS51199"/>
    </source>
</evidence>
<feature type="binding site" evidence="10">
    <location>
        <begin position="201"/>
        <end position="208"/>
    </location>
    <ligand>
        <name>ATP</name>
        <dbReference type="ChEBI" id="CHEBI:30616"/>
    </ligand>
</feature>
<dbReference type="PANTHER" id="PTHR30153">
    <property type="entry name" value="REPLICATIVE DNA HELICASE DNAB"/>
    <property type="match status" value="1"/>
</dbReference>
<dbReference type="PROSITE" id="PS51199">
    <property type="entry name" value="SF4_HELICASE"/>
    <property type="match status" value="1"/>
</dbReference>
<keyword evidence="4 10" id="KW-0378">Hydrolase</keyword>
<evidence type="ECO:0000256" key="11">
    <source>
        <dbReference type="SAM" id="MobiDB-lite"/>
    </source>
</evidence>
<comment type="function">
    <text evidence="10">ATP-dependent DNA helicase essential for viral DNA replication and recombination. The helicase moves 5' -&gt; 3' on the lagging strand template, unwinding the DNA duplex ahead of the leading strand polymerase at the replication fork and generating ssDNA for both leading and lagging strand synthesis. Interaction with the primase allows the primase to initiate lagging strand synthesis and fully activates the helicase. Loaded by the helicase assembly factor on replication forks that begin at discrete replication origin sequences, as well as on forks that are created during recombination.</text>
</comment>
<comment type="similarity">
    <text evidence="1 10">Belongs to the helicase family. DnaB subfamily.</text>
</comment>
<evidence type="ECO:0000313" key="14">
    <source>
        <dbReference type="Proteomes" id="UP000202888"/>
    </source>
</evidence>
<organism evidence="13 14">
    <name type="scientific">Vibrio phage ValKK3</name>
    <dbReference type="NCBI Taxonomy" id="1610855"/>
    <lineage>
        <taxon>Viruses</taxon>
        <taxon>Duplodnaviria</taxon>
        <taxon>Heunggongvirae</taxon>
        <taxon>Uroviricota</taxon>
        <taxon>Caudoviricetes</taxon>
        <taxon>Pantevenvirales</taxon>
        <taxon>Straboviridae</taxon>
        <taxon>Schizotequatrovirus</taxon>
        <taxon>Schizotequatrovirus valkk3</taxon>
    </lineage>
</organism>
<dbReference type="InterPro" id="IPR007694">
    <property type="entry name" value="DNA_helicase_DnaB-like_C"/>
</dbReference>
<dbReference type="GO" id="GO:0039686">
    <property type="term" value="P:bidirectional double-stranded viral DNA replication"/>
    <property type="evidence" value="ECO:0007669"/>
    <property type="project" value="InterPro"/>
</dbReference>
<protein>
    <recommendedName>
        <fullName evidence="10">DnaB-like replicative helicase</fullName>
        <ecNumber evidence="10">3.6.4.-</ecNumber>
    </recommendedName>
</protein>
<keyword evidence="14" id="KW-1185">Reference proteome</keyword>
<dbReference type="GO" id="GO:0043139">
    <property type="term" value="F:5'-3' DNA helicase activity"/>
    <property type="evidence" value="ECO:0007669"/>
    <property type="project" value="UniProtKB-EC"/>
</dbReference>
<dbReference type="Pfam" id="PF00772">
    <property type="entry name" value="DnaB"/>
    <property type="match status" value="1"/>
</dbReference>
<dbReference type="OrthoDB" id="2035at10239"/>
<dbReference type="GO" id="GO:0005524">
    <property type="term" value="F:ATP binding"/>
    <property type="evidence" value="ECO:0007669"/>
    <property type="project" value="UniProtKB-UniRule"/>
</dbReference>
<keyword evidence="7 10" id="KW-0238">DNA-binding</keyword>
<evidence type="ECO:0000256" key="3">
    <source>
        <dbReference type="ARBA" id="ARBA00022741"/>
    </source>
</evidence>
<evidence type="ECO:0000256" key="10">
    <source>
        <dbReference type="HAMAP-Rule" id="MF_04155"/>
    </source>
</evidence>
<reference evidence="13 14" key="1">
    <citation type="journal article" date="2016" name="Genom Data">
        <title>Complete genome sequence of a giant Vibrio phage ValKK3 infecting Vibrio alginolyticus.</title>
        <authorList>
            <person name="Lal T.M."/>
            <person name="Sano M."/>
            <person name="Hatai K."/>
            <person name="Ransangan J."/>
        </authorList>
    </citation>
    <scope>NUCLEOTIDE SEQUENCE [LARGE SCALE GENOMIC DNA]</scope>
</reference>
<dbReference type="GO" id="GO:0003677">
    <property type="term" value="F:DNA binding"/>
    <property type="evidence" value="ECO:0007669"/>
    <property type="project" value="UniProtKB-KW"/>
</dbReference>
<dbReference type="EC" id="3.6.4.-" evidence="10"/>
<feature type="domain" description="SF4 helicase" evidence="12">
    <location>
        <begin position="169"/>
        <end position="435"/>
    </location>
</feature>
<feature type="compositionally biased region" description="Polar residues" evidence="11">
    <location>
        <begin position="435"/>
        <end position="450"/>
    </location>
</feature>
<dbReference type="EMBL" id="KP671755">
    <property type="protein sequence ID" value="AJT61093.1"/>
    <property type="molecule type" value="Genomic_DNA"/>
</dbReference>
<dbReference type="GeneID" id="26628578"/>
<keyword evidence="10" id="KW-1194">Viral DNA replication</keyword>
<evidence type="ECO:0000256" key="8">
    <source>
        <dbReference type="ARBA" id="ARBA00023235"/>
    </source>
</evidence>
<keyword evidence="3" id="KW-0547">Nucleotide-binding</keyword>
<dbReference type="Proteomes" id="UP000202888">
    <property type="component" value="Segment"/>
</dbReference>
<evidence type="ECO:0000256" key="2">
    <source>
        <dbReference type="ARBA" id="ARBA00022705"/>
    </source>
</evidence>
<dbReference type="InterPro" id="IPR016136">
    <property type="entry name" value="DNA_helicase_N/primase_C"/>
</dbReference>
<sequence length="466" mass="52448">MQIEKSIFSNLIENQEYFATVIPHLKKEYFQSTAHQHIFMMIKNHADEYKRRATPEVLKVCLESLTGISEYDYAEIQQTINELEPHPSHDLRWLIDTTEQFCIEQSVFNALSESLAIQENAAKPLDQQNKRMKTLGAIPDLMRDALNVCFDTSVGHDYFADWEPRYKSYIEKAAKIPFKMNILNKITQGGVERSTLNLLLAGSNVGKSLALCHLATEYLLQGYNVLYISMEMSEAAVSKRIDANLMDISMDDFDTITEKTYGTKIQNLEKKTQGKLFIKQFPTAGANVTHFNTLMNELRTKKDVIPDIVIVDYLGICASSRVASSENTYVHVKAIAEEIRGFAVEHNVAVWSAAQTTRNAWDASDMGMGDIAESAGLAHTADLILGIMETEETVALGQQRVKQIKSRYADRNQDQTFMIAVNKGKQRWGDVDGTASYTAPAQSQTQSATPFAQKKEQTQKAEAVNW</sequence>
<evidence type="ECO:0000313" key="13">
    <source>
        <dbReference type="EMBL" id="AJT61093.1"/>
    </source>
</evidence>
<dbReference type="SUPFAM" id="SSF52540">
    <property type="entry name" value="P-loop containing nucleoside triphosphate hydrolases"/>
    <property type="match status" value="1"/>
</dbReference>
<dbReference type="Pfam" id="PF03796">
    <property type="entry name" value="DnaB_C"/>
    <property type="match status" value="1"/>
</dbReference>
<name>A0A0D4DC13_9CAUD</name>
<dbReference type="KEGG" id="vg:26628578"/>
<evidence type="ECO:0000256" key="1">
    <source>
        <dbReference type="ARBA" id="ARBA00008428"/>
    </source>
</evidence>
<dbReference type="Gene3D" id="1.10.860.10">
    <property type="entry name" value="DNAb Helicase, Chain A"/>
    <property type="match status" value="1"/>
</dbReference>
<keyword evidence="6 10" id="KW-0067">ATP-binding</keyword>
<dbReference type="InterPro" id="IPR007693">
    <property type="entry name" value="DNA_helicase_DnaB-like_N"/>
</dbReference>
<feature type="region of interest" description="Disordered" evidence="11">
    <location>
        <begin position="431"/>
        <end position="466"/>
    </location>
</feature>
<dbReference type="SUPFAM" id="SSF48024">
    <property type="entry name" value="N-terminal domain of DnaB helicase"/>
    <property type="match status" value="1"/>
</dbReference>
<dbReference type="RefSeq" id="YP_009201355.1">
    <property type="nucleotide sequence ID" value="NC_028829.1"/>
</dbReference>
<keyword evidence="5 10" id="KW-0347">Helicase</keyword>
<evidence type="ECO:0000256" key="7">
    <source>
        <dbReference type="ARBA" id="ARBA00023125"/>
    </source>
</evidence>
<keyword evidence="2 10" id="KW-0235">DNA replication</keyword>
<comment type="catalytic activity">
    <reaction evidence="9">
        <text>ATP + H2O = ADP + phosphate + H(+)</text>
        <dbReference type="Rhea" id="RHEA:13065"/>
        <dbReference type="ChEBI" id="CHEBI:15377"/>
        <dbReference type="ChEBI" id="CHEBI:15378"/>
        <dbReference type="ChEBI" id="CHEBI:30616"/>
        <dbReference type="ChEBI" id="CHEBI:43474"/>
        <dbReference type="ChEBI" id="CHEBI:456216"/>
        <dbReference type="EC" id="5.6.2.3"/>
    </reaction>
</comment>
<dbReference type="InterPro" id="IPR046393">
    <property type="entry name" value="Helic_T4"/>
</dbReference>
<dbReference type="Gene3D" id="3.40.50.300">
    <property type="entry name" value="P-loop containing nucleotide triphosphate hydrolases"/>
    <property type="match status" value="1"/>
</dbReference>
<dbReference type="HAMAP" id="MF_04155">
    <property type="entry name" value="Helic_T4"/>
    <property type="match status" value="1"/>
</dbReference>
<accession>A0A0D4DC13</accession>
<evidence type="ECO:0000256" key="9">
    <source>
        <dbReference type="ARBA" id="ARBA00048954"/>
    </source>
</evidence>
<dbReference type="InterPro" id="IPR036185">
    <property type="entry name" value="DNA_heli_DnaB-like_N_sf"/>
</dbReference>
<dbReference type="InterPro" id="IPR027417">
    <property type="entry name" value="P-loop_NTPase"/>
</dbReference>
<dbReference type="GO" id="GO:0016787">
    <property type="term" value="F:hydrolase activity"/>
    <property type="evidence" value="ECO:0007669"/>
    <property type="project" value="UniProtKB-KW"/>
</dbReference>
<keyword evidence="8" id="KW-0413">Isomerase</keyword>
<evidence type="ECO:0000256" key="6">
    <source>
        <dbReference type="ARBA" id="ARBA00022840"/>
    </source>
</evidence>
<evidence type="ECO:0000256" key="5">
    <source>
        <dbReference type="ARBA" id="ARBA00022806"/>
    </source>
</evidence>
<dbReference type="PANTHER" id="PTHR30153:SF2">
    <property type="entry name" value="REPLICATIVE DNA HELICASE"/>
    <property type="match status" value="1"/>
</dbReference>
<evidence type="ECO:0000256" key="4">
    <source>
        <dbReference type="ARBA" id="ARBA00022801"/>
    </source>
</evidence>
<comment type="subunit">
    <text evidence="10">Homohexamer. The homohexamer is a trimer of asymmetric dimers. Interacts with the DNA primase; this interaction forms the active primosome complex, which is composed of 6 helicase and 1 primase subunits and expresses full helicase and primase activities. Interacts (via C-terminus) with the helicase assembly factor; this interaction brings about the rapid assembly of the helicase onto ssDNA. Part of the replicase complex that includes the DNA polymerase, the polymerase clamp, the clamp loader complex, the single-stranded DNA binding protein, the primase, the DnaB-like replicative helicase and the helicase assembly factor.</text>
</comment>
<dbReference type="GO" id="GO:0006260">
    <property type="term" value="P:DNA replication"/>
    <property type="evidence" value="ECO:0007669"/>
    <property type="project" value="UniProtKB-KW"/>
</dbReference>
<proteinExistence type="inferred from homology"/>